<dbReference type="InterPro" id="IPR024455">
    <property type="entry name" value="Phage_capsid"/>
</dbReference>
<dbReference type="RefSeq" id="WP_065821260.1">
    <property type="nucleotide sequence ID" value="NZ_CP014672.1"/>
</dbReference>
<evidence type="ECO:0000313" key="4">
    <source>
        <dbReference type="EMBL" id="ANW97716.1"/>
    </source>
</evidence>
<dbReference type="NCBIfam" id="TIGR01554">
    <property type="entry name" value="major_cap_HK97"/>
    <property type="match status" value="1"/>
</dbReference>
<evidence type="ECO:0000313" key="5">
    <source>
        <dbReference type="Proteomes" id="UP000092971"/>
    </source>
</evidence>
<accession>A0A1B1YAD3</accession>
<evidence type="ECO:0000256" key="1">
    <source>
        <dbReference type="ARBA" id="ARBA00004328"/>
    </source>
</evidence>
<dbReference type="OrthoDB" id="1887172at2"/>
<comment type="subcellular location">
    <subcellularLocation>
        <location evidence="1">Virion</location>
    </subcellularLocation>
</comment>
<protein>
    <recommendedName>
        <fullName evidence="3">Phage capsid-like C-terminal domain-containing protein</fullName>
    </recommendedName>
</protein>
<reference evidence="4 5" key="1">
    <citation type="submission" date="2016-02" db="EMBL/GenBank/DDBJ databases">
        <title>Comparison of Clostridium stercorarium subspecies using comparative genomics and transcriptomics.</title>
        <authorList>
            <person name="Schellenberg J."/>
            <person name="Thallinger G."/>
            <person name="Levin D.B."/>
            <person name="Zhang X."/>
            <person name="Alvare G."/>
            <person name="Fristensky B."/>
            <person name="Sparling R."/>
        </authorList>
    </citation>
    <scope>NUCLEOTIDE SEQUENCE [LARGE SCALE GENOMIC DNA]</scope>
    <source>
        <strain evidence="4 5">DSM 2910</strain>
    </source>
</reference>
<proteinExistence type="predicted"/>
<organism evidence="4 5">
    <name type="scientific">Thermoclostridium stercorarium subsp. thermolacticum DSM 2910</name>
    <dbReference type="NCBI Taxonomy" id="1121336"/>
    <lineage>
        <taxon>Bacteria</taxon>
        <taxon>Bacillati</taxon>
        <taxon>Bacillota</taxon>
        <taxon>Clostridia</taxon>
        <taxon>Eubacteriales</taxon>
        <taxon>Oscillospiraceae</taxon>
        <taxon>Thermoclostridium</taxon>
    </lineage>
</organism>
<dbReference type="Gene3D" id="3.30.2320.10">
    <property type="entry name" value="hypothetical protein PF0899 domain"/>
    <property type="match status" value="1"/>
</dbReference>
<evidence type="ECO:0000259" key="3">
    <source>
        <dbReference type="Pfam" id="PF05065"/>
    </source>
</evidence>
<dbReference type="InterPro" id="IPR054612">
    <property type="entry name" value="Phage_capsid-like_C"/>
</dbReference>
<gene>
    <name evidence="4" type="ORF">CSTERTH_01055</name>
</gene>
<feature type="domain" description="Phage capsid-like C-terminal" evidence="3">
    <location>
        <begin position="121"/>
        <end position="387"/>
    </location>
</feature>
<feature type="coiled-coil region" evidence="2">
    <location>
        <begin position="6"/>
        <end position="58"/>
    </location>
</feature>
<sequence>MFEKRLKEIEARKLEIRQLLESDEKLEKEQLDKLEAELKSLEDEKKDLERRKAIAEGIHAGTVQTRNIGNFTNNNAPEQRSIEEIISTPEYRSAFLKTLLGQPLTEAEKREFTLVPPTAAAVVPTQTYNKIFDQMTKIAPMLNNITLLRVPGNLTLAVQGVRNPAQPHQELAAVNPAADTLVSVSLTGYEFIKVLRISATIRAMAIDAFEDWLAKTLGEDLAVAIDNEIINGPTVSGNISQAQVWVPFGQPGGNYVQYAGQISYNEICNCIGLLPSAFDANAKFLMNKATFYQQIMKITDANGNLIAIQSLADGGAWRIMGYPVLIDDNVAPGVVFFGDYTKVVGNLSQDIRVESSAESGFLNNAIDFRGTAIFDCNIAQPTAITKIDT</sequence>
<dbReference type="Pfam" id="PF05065">
    <property type="entry name" value="Phage_capsid"/>
    <property type="match status" value="1"/>
</dbReference>
<dbReference type="EMBL" id="CP014672">
    <property type="protein sequence ID" value="ANW97716.1"/>
    <property type="molecule type" value="Genomic_DNA"/>
</dbReference>
<dbReference type="Proteomes" id="UP000092971">
    <property type="component" value="Chromosome"/>
</dbReference>
<dbReference type="SUPFAM" id="SSF56563">
    <property type="entry name" value="Major capsid protein gp5"/>
    <property type="match status" value="1"/>
</dbReference>
<name>A0A1B1YAD3_THEST</name>
<evidence type="ECO:0000256" key="2">
    <source>
        <dbReference type="SAM" id="Coils"/>
    </source>
</evidence>
<dbReference type="AlphaFoldDB" id="A0A1B1YAD3"/>
<keyword evidence="2" id="KW-0175">Coiled coil</keyword>